<dbReference type="GO" id="GO:0050241">
    <property type="term" value="F:pyrroline-2-carboxylate reductase activity"/>
    <property type="evidence" value="ECO:0007669"/>
    <property type="project" value="UniProtKB-EC"/>
</dbReference>
<evidence type="ECO:0000256" key="16">
    <source>
        <dbReference type="ARBA" id="ARBA00093598"/>
    </source>
</evidence>
<comment type="catalytic activity">
    <reaction evidence="11">
        <text>(S)-cystathionine ketimine + NADH + 2 H(+) = (3R,5S)-2,3,5,6,7-pentahydro-1,4-thiazepine-3,5-dicarboxylate + NAD(+)</text>
        <dbReference type="Rhea" id="RHEA:68032"/>
        <dbReference type="ChEBI" id="CHEBI:15378"/>
        <dbReference type="ChEBI" id="CHEBI:57540"/>
        <dbReference type="ChEBI" id="CHEBI:57945"/>
        <dbReference type="ChEBI" id="CHEBI:176808"/>
        <dbReference type="ChEBI" id="CHEBI:176810"/>
    </reaction>
    <physiologicalReaction direction="left-to-right" evidence="11">
        <dbReference type="Rhea" id="RHEA:68033"/>
    </physiologicalReaction>
</comment>
<dbReference type="GO" id="GO:0047127">
    <property type="term" value="F:thiomorpholine-carboxylate dehydrogenase activity"/>
    <property type="evidence" value="ECO:0007669"/>
    <property type="project" value="UniProtKB-EC"/>
</dbReference>
<dbReference type="EC" id="1.5.1.1" evidence="16"/>
<comment type="subunit">
    <text evidence="15">Homodimer. Binds the thyroid hormone triiodothyronine (T3); T3 binding inhibits enzymatic activity.</text>
</comment>
<evidence type="ECO:0000256" key="5">
    <source>
        <dbReference type="ARBA" id="ARBA00093190"/>
    </source>
</evidence>
<evidence type="ECO:0000256" key="17">
    <source>
        <dbReference type="ARBA" id="ARBA00093650"/>
    </source>
</evidence>
<comment type="similarity">
    <text evidence="1">Belongs to the ornithine cyclodeaminase/mu-crystallin family.</text>
</comment>
<dbReference type="Gene3D" id="3.30.1780.10">
    <property type="entry name" value="ornithine cyclodeaminase, domain 1"/>
    <property type="match status" value="1"/>
</dbReference>
<dbReference type="Pfam" id="PF02423">
    <property type="entry name" value="OCD_Mu_crystall"/>
    <property type="match status" value="1"/>
</dbReference>
<evidence type="ECO:0000256" key="4">
    <source>
        <dbReference type="ARBA" id="ARBA00033420"/>
    </source>
</evidence>
<comment type="catalytic activity">
    <reaction evidence="5">
        <text>L-pipecolate + NAD(+) = Delta(1)-piperideine-2-carboxylate + NADH + H(+)</text>
        <dbReference type="Rhea" id="RHEA:30807"/>
        <dbReference type="ChEBI" id="CHEBI:15378"/>
        <dbReference type="ChEBI" id="CHEBI:57540"/>
        <dbReference type="ChEBI" id="CHEBI:57945"/>
        <dbReference type="ChEBI" id="CHEBI:61185"/>
        <dbReference type="ChEBI" id="CHEBI:77631"/>
        <dbReference type="EC" id="1.5.1.1"/>
    </reaction>
    <physiologicalReaction direction="right-to-left" evidence="5">
        <dbReference type="Rhea" id="RHEA:30809"/>
    </physiologicalReaction>
</comment>
<reference evidence="19 20" key="1">
    <citation type="submission" date="2025-04" db="UniProtKB">
        <authorList>
            <consortium name="RefSeq"/>
        </authorList>
    </citation>
    <scope>IDENTIFICATION</scope>
    <source>
        <tissue evidence="19 20">Entire body</tissue>
    </source>
</reference>
<dbReference type="Gene3D" id="3.40.50.720">
    <property type="entry name" value="NAD(P)-binding Rossmann-like Domain"/>
    <property type="match status" value="1"/>
</dbReference>
<dbReference type="GO" id="GO:0005737">
    <property type="term" value="C:cytoplasm"/>
    <property type="evidence" value="ECO:0007669"/>
    <property type="project" value="TreeGrafter"/>
</dbReference>
<evidence type="ECO:0000256" key="7">
    <source>
        <dbReference type="ARBA" id="ARBA00093203"/>
    </source>
</evidence>
<proteinExistence type="inferred from homology"/>
<comment type="catalytic activity">
    <reaction evidence="9">
        <text>(S)-cystathionine ketimine + NADPH + 2 H(+) = (3R,5S)-2,3,5,6,7-pentahydro-1,4-thiazepine-3,5-dicarboxylate + NADP(+)</text>
        <dbReference type="Rhea" id="RHEA:68036"/>
        <dbReference type="ChEBI" id="CHEBI:15378"/>
        <dbReference type="ChEBI" id="CHEBI:57783"/>
        <dbReference type="ChEBI" id="CHEBI:58349"/>
        <dbReference type="ChEBI" id="CHEBI:176808"/>
        <dbReference type="ChEBI" id="CHEBI:176810"/>
    </reaction>
    <physiologicalReaction direction="left-to-right" evidence="9">
        <dbReference type="Rhea" id="RHEA:68037"/>
    </physiologicalReaction>
</comment>
<evidence type="ECO:0000256" key="3">
    <source>
        <dbReference type="ARBA" id="ARBA00015173"/>
    </source>
</evidence>
<dbReference type="InterPro" id="IPR036291">
    <property type="entry name" value="NAD(P)-bd_dom_sf"/>
</dbReference>
<sequence>MSSSLVYLSEERVRQLLNWDSTFDAIERAMMRVSERRAVQNPRTFTMIPHSGNLLLTMPGYLDDSKYGSLGCKLVTAFPDNVDKEAPLPSIVANIMLLDENSGQLKAVVAGTEVTKWRTAAASAVATKYILKNDVVGKDQILAIIGAGEQGKIHAIAFQYFFGFKEVRVWNRTIERANQLKSDLEQTEGFKGRITVHENVESCVKDADVIVTATFSDCPLVKYEWLKEGVHINAVGAGQKHHSELEESIYLNADVFVDYLAGAKKELSGLERISVKFKGEVGDIITGMLKYTEPKKITIFQSLGMAVEDTAMARLLYDLHMKEIEEADNQKDKK</sequence>
<dbReference type="GO" id="GO:0042562">
    <property type="term" value="F:hormone binding"/>
    <property type="evidence" value="ECO:0007669"/>
    <property type="project" value="TreeGrafter"/>
</dbReference>
<dbReference type="STRING" id="224129.A0A1W4X0Z5"/>
<dbReference type="PIRSF" id="PIRSF001439">
    <property type="entry name" value="CryM"/>
    <property type="match status" value="1"/>
</dbReference>
<comment type="catalytic activity">
    <reaction evidence="13">
        <text>L-proline + NAD(+) = 1-pyrroline-2-carboxylate + NADH + H(+)</text>
        <dbReference type="Rhea" id="RHEA:20321"/>
        <dbReference type="ChEBI" id="CHEBI:15378"/>
        <dbReference type="ChEBI" id="CHEBI:39785"/>
        <dbReference type="ChEBI" id="CHEBI:57540"/>
        <dbReference type="ChEBI" id="CHEBI:57945"/>
        <dbReference type="ChEBI" id="CHEBI:60039"/>
        <dbReference type="EC" id="1.5.1.1"/>
    </reaction>
    <physiologicalReaction direction="right-to-left" evidence="13">
        <dbReference type="Rhea" id="RHEA:20323"/>
    </physiologicalReaction>
</comment>
<evidence type="ECO:0000256" key="15">
    <source>
        <dbReference type="ARBA" id="ARBA00093567"/>
    </source>
</evidence>
<dbReference type="RefSeq" id="XP_018326442.1">
    <property type="nucleotide sequence ID" value="XM_018470940.2"/>
</dbReference>
<dbReference type="GeneID" id="108737829"/>
<evidence type="ECO:0000256" key="8">
    <source>
        <dbReference type="ARBA" id="ARBA00093226"/>
    </source>
</evidence>
<dbReference type="SUPFAM" id="SSF51735">
    <property type="entry name" value="NAD(P)-binding Rossmann-fold domains"/>
    <property type="match status" value="1"/>
</dbReference>
<comment type="catalytic activity">
    <reaction evidence="6">
        <text>Delta(2)-thiazoline-2-carboxylate + NADPH + 2 H(+) = L-thiazolidine-2-carboxylate + NADP(+)</text>
        <dbReference type="Rhea" id="RHEA:68072"/>
        <dbReference type="ChEBI" id="CHEBI:15378"/>
        <dbReference type="ChEBI" id="CHEBI:57783"/>
        <dbReference type="ChEBI" id="CHEBI:58349"/>
        <dbReference type="ChEBI" id="CHEBI:176895"/>
        <dbReference type="ChEBI" id="CHEBI:176896"/>
    </reaction>
    <physiologicalReaction direction="left-to-right" evidence="6">
        <dbReference type="Rhea" id="RHEA:68073"/>
    </physiologicalReaction>
</comment>
<evidence type="ECO:0000256" key="12">
    <source>
        <dbReference type="ARBA" id="ARBA00093263"/>
    </source>
</evidence>
<evidence type="ECO:0000256" key="6">
    <source>
        <dbReference type="ARBA" id="ARBA00093197"/>
    </source>
</evidence>
<dbReference type="EC" id="1.5.1.25" evidence="2"/>
<evidence type="ECO:0000313" key="20">
    <source>
        <dbReference type="RefSeq" id="XP_018326443.1"/>
    </source>
</evidence>
<dbReference type="RefSeq" id="XP_018326443.1">
    <property type="nucleotide sequence ID" value="XM_018470941.2"/>
</dbReference>
<protein>
    <recommendedName>
        <fullName evidence="3">Ketimine reductase mu-crystallin</fullName>
        <ecNumber evidence="16">1.5.1.1</ecNumber>
        <ecNumber evidence="2">1.5.1.25</ecNumber>
    </recommendedName>
    <alternativeName>
        <fullName evidence="17">1-piperideine-2-carboxylate/1-pyrroline-2-carboxylate reductase</fullName>
    </alternativeName>
    <alternativeName>
        <fullName evidence="4">NADP-regulated thyroid-hormone-binding protein</fullName>
    </alternativeName>
</protein>
<dbReference type="Proteomes" id="UP000192223">
    <property type="component" value="Unplaced"/>
</dbReference>
<evidence type="ECO:0000256" key="11">
    <source>
        <dbReference type="ARBA" id="ARBA00093250"/>
    </source>
</evidence>
<evidence type="ECO:0000256" key="1">
    <source>
        <dbReference type="ARBA" id="ARBA00008903"/>
    </source>
</evidence>
<evidence type="ECO:0000256" key="14">
    <source>
        <dbReference type="ARBA" id="ARBA00093273"/>
    </source>
</evidence>
<accession>A0A1W4X0Z5</accession>
<evidence type="ECO:0000256" key="2">
    <source>
        <dbReference type="ARBA" id="ARBA00012883"/>
    </source>
</evidence>
<organism evidence="18 19">
    <name type="scientific">Agrilus planipennis</name>
    <name type="common">Emerald ash borer</name>
    <name type="synonym">Agrilus marcopoli</name>
    <dbReference type="NCBI Taxonomy" id="224129"/>
    <lineage>
        <taxon>Eukaryota</taxon>
        <taxon>Metazoa</taxon>
        <taxon>Ecdysozoa</taxon>
        <taxon>Arthropoda</taxon>
        <taxon>Hexapoda</taxon>
        <taxon>Insecta</taxon>
        <taxon>Pterygota</taxon>
        <taxon>Neoptera</taxon>
        <taxon>Endopterygota</taxon>
        <taxon>Coleoptera</taxon>
        <taxon>Polyphaga</taxon>
        <taxon>Elateriformia</taxon>
        <taxon>Buprestoidea</taxon>
        <taxon>Buprestidae</taxon>
        <taxon>Agrilinae</taxon>
        <taxon>Agrilus</taxon>
    </lineage>
</organism>
<comment type="catalytic activity">
    <reaction evidence="7">
        <text>L-proline + NADP(+) = 1-pyrroline-2-carboxylate + NADPH + H(+)</text>
        <dbReference type="Rhea" id="RHEA:20317"/>
        <dbReference type="ChEBI" id="CHEBI:15378"/>
        <dbReference type="ChEBI" id="CHEBI:39785"/>
        <dbReference type="ChEBI" id="CHEBI:57783"/>
        <dbReference type="ChEBI" id="CHEBI:58349"/>
        <dbReference type="ChEBI" id="CHEBI:60039"/>
        <dbReference type="EC" id="1.5.1.1"/>
    </reaction>
    <physiologicalReaction direction="right-to-left" evidence="7">
        <dbReference type="Rhea" id="RHEA:20319"/>
    </physiologicalReaction>
</comment>
<comment type="catalytic activity">
    <reaction evidence="14">
        <text>L-pipecolate + NADP(+) = Delta(1)-piperideine-2-carboxylate + NADPH + H(+)</text>
        <dbReference type="Rhea" id="RHEA:12524"/>
        <dbReference type="ChEBI" id="CHEBI:15378"/>
        <dbReference type="ChEBI" id="CHEBI:57783"/>
        <dbReference type="ChEBI" id="CHEBI:58349"/>
        <dbReference type="ChEBI" id="CHEBI:61185"/>
        <dbReference type="ChEBI" id="CHEBI:77631"/>
        <dbReference type="EC" id="1.5.1.1"/>
    </reaction>
    <physiologicalReaction direction="right-to-left" evidence="14">
        <dbReference type="Rhea" id="RHEA:12526"/>
    </physiologicalReaction>
</comment>
<dbReference type="PANTHER" id="PTHR13812">
    <property type="entry name" value="KETIMINE REDUCTASE MU-CRYSTALLIN"/>
    <property type="match status" value="1"/>
</dbReference>
<evidence type="ECO:0000256" key="10">
    <source>
        <dbReference type="ARBA" id="ARBA00093248"/>
    </source>
</evidence>
<evidence type="ECO:0000256" key="13">
    <source>
        <dbReference type="ARBA" id="ARBA00093264"/>
    </source>
</evidence>
<comment type="catalytic activity">
    <reaction evidence="10">
        <text>(R)-lanthionine ketimine + NADPH + 2 H(+) = (3R,5R)-1,4-thiomorpholine-3,5-dicarboxylate + NADP(+)</text>
        <dbReference type="Rhea" id="RHEA:68040"/>
        <dbReference type="ChEBI" id="CHEBI:15378"/>
        <dbReference type="ChEBI" id="CHEBI:57783"/>
        <dbReference type="ChEBI" id="CHEBI:58349"/>
        <dbReference type="ChEBI" id="CHEBI:176891"/>
        <dbReference type="ChEBI" id="CHEBI:176892"/>
    </reaction>
    <physiologicalReaction direction="left-to-right" evidence="10">
        <dbReference type="Rhea" id="RHEA:68041"/>
    </physiologicalReaction>
</comment>
<evidence type="ECO:0000313" key="19">
    <source>
        <dbReference type="RefSeq" id="XP_018326442.1"/>
    </source>
</evidence>
<dbReference type="AlphaFoldDB" id="A0A1W4X0Z5"/>
<comment type="catalytic activity">
    <reaction evidence="12">
        <text>(3R)-1,4-thiomorpholine-3-carboxylate + NADP(+) = 3,4-dehydrothiomorpholine-3-carboxylate + NADPH + 2 H(+)</text>
        <dbReference type="Rhea" id="RHEA:12500"/>
        <dbReference type="ChEBI" id="CHEBI:15378"/>
        <dbReference type="ChEBI" id="CHEBI:57783"/>
        <dbReference type="ChEBI" id="CHEBI:58349"/>
        <dbReference type="ChEBI" id="CHEBI:58517"/>
        <dbReference type="ChEBI" id="CHEBI:176873"/>
        <dbReference type="EC" id="1.5.1.25"/>
    </reaction>
    <physiologicalReaction direction="right-to-left" evidence="12">
        <dbReference type="Rhea" id="RHEA:12502"/>
    </physiologicalReaction>
</comment>
<comment type="catalytic activity">
    <reaction evidence="8">
        <text>(3R)-1,4-thiomorpholine-3-carboxylate + NAD(+) = 3,4-dehydrothiomorpholine-3-carboxylate + NADH + 2 H(+)</text>
        <dbReference type="Rhea" id="RHEA:12504"/>
        <dbReference type="ChEBI" id="CHEBI:15378"/>
        <dbReference type="ChEBI" id="CHEBI:57540"/>
        <dbReference type="ChEBI" id="CHEBI:57945"/>
        <dbReference type="ChEBI" id="CHEBI:58517"/>
        <dbReference type="ChEBI" id="CHEBI:176873"/>
        <dbReference type="EC" id="1.5.1.25"/>
    </reaction>
    <physiologicalReaction direction="right-to-left" evidence="8">
        <dbReference type="Rhea" id="RHEA:12506"/>
    </physiologicalReaction>
</comment>
<evidence type="ECO:0000313" key="18">
    <source>
        <dbReference type="Proteomes" id="UP000192223"/>
    </source>
</evidence>
<dbReference type="OrthoDB" id="41492at2759"/>
<dbReference type="InterPro" id="IPR023401">
    <property type="entry name" value="ODC_N"/>
</dbReference>
<evidence type="ECO:0000256" key="9">
    <source>
        <dbReference type="ARBA" id="ARBA00093227"/>
    </source>
</evidence>
<keyword evidence="18" id="KW-1185">Reference proteome</keyword>
<dbReference type="PANTHER" id="PTHR13812:SF19">
    <property type="entry name" value="KETIMINE REDUCTASE MU-CRYSTALLIN"/>
    <property type="match status" value="1"/>
</dbReference>
<name>A0A1W4X0Z5_AGRPL</name>
<dbReference type="InterPro" id="IPR003462">
    <property type="entry name" value="ODC_Mu_crystall"/>
</dbReference>
<dbReference type="KEGG" id="apln:108737829"/>
<gene>
    <name evidence="19 20" type="primary">LOC108737829</name>
</gene>